<dbReference type="RefSeq" id="WP_176643755.1">
    <property type="nucleotide sequence ID" value="NZ_JABXXS010000038.1"/>
</dbReference>
<dbReference type="AlphaFoldDB" id="A0A850P4K8"/>
<evidence type="ECO:0000313" key="3">
    <source>
        <dbReference type="Proteomes" id="UP000522590"/>
    </source>
</evidence>
<evidence type="ECO:0000313" key="2">
    <source>
        <dbReference type="EMBL" id="NVN38013.1"/>
    </source>
</evidence>
<protein>
    <submittedName>
        <fullName evidence="2">Uncharacterized protein</fullName>
    </submittedName>
</protein>
<name>A0A850P4K8_9PROT</name>
<sequence>MSYPAGMTESDPVLRASMGRVKRALLVSGSRCSGKDRGSLPYGATGTTNR</sequence>
<proteinExistence type="predicted"/>
<accession>A0A850P4K8</accession>
<evidence type="ECO:0000256" key="1">
    <source>
        <dbReference type="SAM" id="MobiDB-lite"/>
    </source>
</evidence>
<dbReference type="Proteomes" id="UP000522590">
    <property type="component" value="Unassembled WGS sequence"/>
</dbReference>
<reference evidence="2 3" key="1">
    <citation type="submission" date="2020-06" db="EMBL/GenBank/DDBJ databases">
        <title>Description of novel acetic acid bacteria.</title>
        <authorList>
            <person name="Sombolestani A."/>
        </authorList>
    </citation>
    <scope>NUCLEOTIDE SEQUENCE [LARGE SCALE GENOMIC DNA]</scope>
    <source>
        <strain evidence="2 3">LMG 25</strain>
    </source>
</reference>
<organism evidence="2 3">
    <name type="scientific">Komagataeibacter swingsii</name>
    <dbReference type="NCBI Taxonomy" id="215220"/>
    <lineage>
        <taxon>Bacteria</taxon>
        <taxon>Pseudomonadati</taxon>
        <taxon>Pseudomonadota</taxon>
        <taxon>Alphaproteobacteria</taxon>
        <taxon>Acetobacterales</taxon>
        <taxon>Acetobacteraceae</taxon>
        <taxon>Komagataeibacter</taxon>
    </lineage>
</organism>
<gene>
    <name evidence="2" type="ORF">HUK81_13880</name>
</gene>
<dbReference type="EMBL" id="JABXXS010000038">
    <property type="protein sequence ID" value="NVN38013.1"/>
    <property type="molecule type" value="Genomic_DNA"/>
</dbReference>
<feature type="region of interest" description="Disordered" evidence="1">
    <location>
        <begin position="29"/>
        <end position="50"/>
    </location>
</feature>
<comment type="caution">
    <text evidence="2">The sequence shown here is derived from an EMBL/GenBank/DDBJ whole genome shotgun (WGS) entry which is preliminary data.</text>
</comment>